<dbReference type="AlphaFoldDB" id="A0A318YFR0"/>
<dbReference type="EMBL" id="KZ821464">
    <property type="protein sequence ID" value="PYH33301.1"/>
    <property type="molecule type" value="Genomic_DNA"/>
</dbReference>
<evidence type="ECO:0000313" key="1">
    <source>
        <dbReference type="EMBL" id="PYH33301.1"/>
    </source>
</evidence>
<gene>
    <name evidence="1" type="ORF">BO87DRAFT_438867</name>
</gene>
<name>A0A318YFR0_ASPNB</name>
<dbReference type="RefSeq" id="XP_025478779.1">
    <property type="nucleotide sequence ID" value="XM_025627904.1"/>
</dbReference>
<reference evidence="1" key="1">
    <citation type="submission" date="2016-12" db="EMBL/GenBank/DDBJ databases">
        <title>The genomes of Aspergillus section Nigri reveals drivers in fungal speciation.</title>
        <authorList>
            <consortium name="DOE Joint Genome Institute"/>
            <person name="Vesth T.C."/>
            <person name="Nybo J."/>
            <person name="Theobald S."/>
            <person name="Brandl J."/>
            <person name="Frisvad J.C."/>
            <person name="Nielsen K.F."/>
            <person name="Lyhne E.K."/>
            <person name="Kogle M.E."/>
            <person name="Kuo A."/>
            <person name="Riley R."/>
            <person name="Clum A."/>
            <person name="Nolan M."/>
            <person name="Lipzen A."/>
            <person name="Salamov A."/>
            <person name="Henrissat B."/>
            <person name="Wiebenga A."/>
            <person name="De Vries R.P."/>
            <person name="Grigoriev I.V."/>
            <person name="Mortensen U.H."/>
            <person name="Andersen M.R."/>
            <person name="Baker S.E."/>
        </authorList>
    </citation>
    <scope>NUCLEOTIDE SEQUENCE [LARGE SCALE GENOMIC DNA]</scope>
    <source>
        <strain evidence="1">CBS 115656</strain>
    </source>
</reference>
<dbReference type="Proteomes" id="UP000247647">
    <property type="component" value="Unassembled WGS sequence"/>
</dbReference>
<dbReference type="GeneID" id="37130360"/>
<accession>A0A318YFR0</accession>
<dbReference type="OrthoDB" id="2687452at2759"/>
<sequence length="181" mass="19508">MEWPTSSFPGPQEDTTSTTAGTHLDRLLIGQFLFPQSSAVPVSQPDSSIFANHSCGAFASIAGPSRSIEPPVWTVNPMGGLSSDRNIPPQGGVAQTAQAPFAYDEIPAESLDLLYASTRIIGGQPLRLPGDWADTNADTNPTWLAPNNAMNHRPHPAPGRYAARFIYYYQHGIFNVTISVQ</sequence>
<keyword evidence="2" id="KW-1185">Reference proteome</keyword>
<evidence type="ECO:0000313" key="2">
    <source>
        <dbReference type="Proteomes" id="UP000247647"/>
    </source>
</evidence>
<protein>
    <submittedName>
        <fullName evidence="1">Uncharacterized protein</fullName>
    </submittedName>
</protein>
<proteinExistence type="predicted"/>
<organism evidence="1 2">
    <name type="scientific">Aspergillus neoniger (strain CBS 115656)</name>
    <dbReference type="NCBI Taxonomy" id="1448310"/>
    <lineage>
        <taxon>Eukaryota</taxon>
        <taxon>Fungi</taxon>
        <taxon>Dikarya</taxon>
        <taxon>Ascomycota</taxon>
        <taxon>Pezizomycotina</taxon>
        <taxon>Eurotiomycetes</taxon>
        <taxon>Eurotiomycetidae</taxon>
        <taxon>Eurotiales</taxon>
        <taxon>Aspergillaceae</taxon>
        <taxon>Aspergillus</taxon>
        <taxon>Aspergillus subgen. Circumdati</taxon>
    </lineage>
</organism>